<keyword evidence="4" id="KW-1185">Reference proteome</keyword>
<reference evidence="3" key="1">
    <citation type="submission" date="2020-11" db="EMBL/GenBank/DDBJ databases">
        <authorList>
            <consortium name="DOE Joint Genome Institute"/>
            <person name="Ahrendt S."/>
            <person name="Riley R."/>
            <person name="Andreopoulos W."/>
            <person name="Labutti K."/>
            <person name="Pangilinan J."/>
            <person name="Ruiz-Duenas F.J."/>
            <person name="Barrasa J.M."/>
            <person name="Sanchez-Garcia M."/>
            <person name="Camarero S."/>
            <person name="Miyauchi S."/>
            <person name="Serrano A."/>
            <person name="Linde D."/>
            <person name="Babiker R."/>
            <person name="Drula E."/>
            <person name="Ayuso-Fernandez I."/>
            <person name="Pacheco R."/>
            <person name="Padilla G."/>
            <person name="Ferreira P."/>
            <person name="Barriuso J."/>
            <person name="Kellner H."/>
            <person name="Castanera R."/>
            <person name="Alfaro M."/>
            <person name="Ramirez L."/>
            <person name="Pisabarro A.G."/>
            <person name="Kuo A."/>
            <person name="Tritt A."/>
            <person name="Lipzen A."/>
            <person name="He G."/>
            <person name="Yan M."/>
            <person name="Ng V."/>
            <person name="Cullen D."/>
            <person name="Martin F."/>
            <person name="Rosso M.-N."/>
            <person name="Henrissat B."/>
            <person name="Hibbett D."/>
            <person name="Martinez A.T."/>
            <person name="Grigoriev I.V."/>
        </authorList>
    </citation>
    <scope>NUCLEOTIDE SEQUENCE</scope>
    <source>
        <strain evidence="3">CIRM-BRFM 674</strain>
    </source>
</reference>
<feature type="compositionally biased region" description="Low complexity" evidence="1">
    <location>
        <begin position="18"/>
        <end position="28"/>
    </location>
</feature>
<dbReference type="GO" id="GO:0010605">
    <property type="term" value="P:negative regulation of macromolecule metabolic process"/>
    <property type="evidence" value="ECO:0007669"/>
    <property type="project" value="UniProtKB-ARBA"/>
</dbReference>
<dbReference type="OrthoDB" id="2274644at2759"/>
<sequence>MTSQPRPGPSYTPDKRLGSGQDLGSGSDPAEPRGGRPYNMKARKLREGELQAGEDTLSHQSIPGESYLGDGDLKLEESSREKSTIEKETQKSLTRREGKAAYGKKGYKWRKQQLKLQQQQKTPLDLLPVRVRNTMWSVTDEPNARVDDRTQTKILQARNRVKADVQFAIQKQFGTQYTVEYFGSTRYGVSHSHSDLDMVIIDPGHPQGFVQKDHTEPIYKARTVASAMKRAGFIDVEFRARSAVPIVRFKDMYTGLECDLCLNERLGIVNSDMIKEYCNNSNVLRSLLFRIKEWAKPLRLNSPSTDGKPPSFSSYAFAMMTITFLQSEGLLPNLQADLPALSREERPGMLIWSQRPHYGWDTRFRKLESYTPPIEPDVDVLLLKWYQFWAAYPYDIQCASIRHGAFLPRDSPLIAEFGDTKKPAPICVLDPFIRTKNVTVGITKKVLHKFRKECESAASRMQEPEETSSDPVGPAESL</sequence>
<dbReference type="SUPFAM" id="SSF81301">
    <property type="entry name" value="Nucleotidyltransferase"/>
    <property type="match status" value="1"/>
</dbReference>
<evidence type="ECO:0000313" key="4">
    <source>
        <dbReference type="Proteomes" id="UP000807469"/>
    </source>
</evidence>
<feature type="region of interest" description="Disordered" evidence="1">
    <location>
        <begin position="456"/>
        <end position="478"/>
    </location>
</feature>
<dbReference type="InterPro" id="IPR043519">
    <property type="entry name" value="NT_sf"/>
</dbReference>
<feature type="domain" description="Poly(A) RNA polymerase mitochondrial-like central palm" evidence="2">
    <location>
        <begin position="152"/>
        <end position="278"/>
    </location>
</feature>
<dbReference type="Pfam" id="PF22600">
    <property type="entry name" value="MTPAP-like_central"/>
    <property type="match status" value="1"/>
</dbReference>
<evidence type="ECO:0000313" key="3">
    <source>
        <dbReference type="EMBL" id="KAF9473471.1"/>
    </source>
</evidence>
<proteinExistence type="predicted"/>
<dbReference type="PANTHER" id="PTHR12271:SF40">
    <property type="entry name" value="POLY(A) RNA POLYMERASE GLD2"/>
    <property type="match status" value="1"/>
</dbReference>
<evidence type="ECO:0000259" key="2">
    <source>
        <dbReference type="Pfam" id="PF22600"/>
    </source>
</evidence>
<dbReference type="AlphaFoldDB" id="A0A9P5YQW7"/>
<evidence type="ECO:0000256" key="1">
    <source>
        <dbReference type="SAM" id="MobiDB-lite"/>
    </source>
</evidence>
<dbReference type="InterPro" id="IPR054708">
    <property type="entry name" value="MTPAP-like_central"/>
</dbReference>
<organism evidence="3 4">
    <name type="scientific">Pholiota conissans</name>
    <dbReference type="NCBI Taxonomy" id="109636"/>
    <lineage>
        <taxon>Eukaryota</taxon>
        <taxon>Fungi</taxon>
        <taxon>Dikarya</taxon>
        <taxon>Basidiomycota</taxon>
        <taxon>Agaricomycotina</taxon>
        <taxon>Agaricomycetes</taxon>
        <taxon>Agaricomycetidae</taxon>
        <taxon>Agaricales</taxon>
        <taxon>Agaricineae</taxon>
        <taxon>Strophariaceae</taxon>
        <taxon>Pholiota</taxon>
    </lineage>
</organism>
<dbReference type="Gene3D" id="3.30.460.10">
    <property type="entry name" value="Beta Polymerase, domain 2"/>
    <property type="match status" value="1"/>
</dbReference>
<feature type="compositionally biased region" description="Pro residues" evidence="1">
    <location>
        <begin position="1"/>
        <end position="10"/>
    </location>
</feature>
<comment type="caution">
    <text evidence="3">The sequence shown here is derived from an EMBL/GenBank/DDBJ whole genome shotgun (WGS) entry which is preliminary data.</text>
</comment>
<dbReference type="EMBL" id="MU155440">
    <property type="protein sequence ID" value="KAF9473471.1"/>
    <property type="molecule type" value="Genomic_DNA"/>
</dbReference>
<feature type="compositionally biased region" description="Basic and acidic residues" evidence="1">
    <location>
        <begin position="71"/>
        <end position="99"/>
    </location>
</feature>
<accession>A0A9P5YQW7</accession>
<dbReference type="GO" id="GO:0031123">
    <property type="term" value="P:RNA 3'-end processing"/>
    <property type="evidence" value="ECO:0007669"/>
    <property type="project" value="TreeGrafter"/>
</dbReference>
<gene>
    <name evidence="3" type="ORF">BDN70DRAFT_885800</name>
</gene>
<dbReference type="GO" id="GO:0016779">
    <property type="term" value="F:nucleotidyltransferase activity"/>
    <property type="evidence" value="ECO:0007669"/>
    <property type="project" value="UniProtKB-ARBA"/>
</dbReference>
<name>A0A9P5YQW7_9AGAR</name>
<dbReference type="Proteomes" id="UP000807469">
    <property type="component" value="Unassembled WGS sequence"/>
</dbReference>
<dbReference type="PANTHER" id="PTHR12271">
    <property type="entry name" value="POLY A POLYMERASE CID PAP -RELATED"/>
    <property type="match status" value="1"/>
</dbReference>
<protein>
    <submittedName>
        <fullName evidence="3">Nucleotidyltransferase</fullName>
    </submittedName>
</protein>
<dbReference type="Gene3D" id="1.10.1410.10">
    <property type="match status" value="1"/>
</dbReference>
<dbReference type="SUPFAM" id="SSF81631">
    <property type="entry name" value="PAP/OAS1 substrate-binding domain"/>
    <property type="match status" value="1"/>
</dbReference>
<dbReference type="CDD" id="cd05402">
    <property type="entry name" value="NT_PAP_TUTase"/>
    <property type="match status" value="1"/>
</dbReference>
<feature type="region of interest" description="Disordered" evidence="1">
    <location>
        <begin position="1"/>
        <end position="104"/>
    </location>
</feature>